<dbReference type="PANTHER" id="PTHR15032:SF4">
    <property type="entry name" value="N-ACYL-PHOSPHATIDYLETHANOLAMINE-HYDROLYZING PHOSPHOLIPASE D"/>
    <property type="match status" value="1"/>
</dbReference>
<dbReference type="InterPro" id="IPR001279">
    <property type="entry name" value="Metallo-B-lactamas"/>
</dbReference>
<dbReference type="HOGENOM" id="CLU_020884_0_2_7"/>
<dbReference type="STRING" id="1357400.HMPREF2086_01023"/>
<dbReference type="GO" id="GO:0005737">
    <property type="term" value="C:cytoplasm"/>
    <property type="evidence" value="ECO:0007669"/>
    <property type="project" value="TreeGrafter"/>
</dbReference>
<dbReference type="SUPFAM" id="SSF56281">
    <property type="entry name" value="Metallo-hydrolase/oxidoreductase"/>
    <property type="match status" value="1"/>
</dbReference>
<dbReference type="PIRSF" id="PIRSF038896">
    <property type="entry name" value="NAPE-PLD"/>
    <property type="match status" value="1"/>
</dbReference>
<proteinExistence type="predicted"/>
<dbReference type="Proteomes" id="UP000018731">
    <property type="component" value="Unassembled WGS sequence"/>
</dbReference>
<dbReference type="InterPro" id="IPR036866">
    <property type="entry name" value="RibonucZ/Hydroxyglut_hydro"/>
</dbReference>
<organism evidence="2 3">
    <name type="scientific">Helicobacter macacae MIT 99-5501</name>
    <dbReference type="NCBI Taxonomy" id="1357400"/>
    <lineage>
        <taxon>Bacteria</taxon>
        <taxon>Pseudomonadati</taxon>
        <taxon>Campylobacterota</taxon>
        <taxon>Epsilonproteobacteria</taxon>
        <taxon>Campylobacterales</taxon>
        <taxon>Helicobacteraceae</taxon>
        <taxon>Helicobacter</taxon>
    </lineage>
</organism>
<dbReference type="Pfam" id="PF12706">
    <property type="entry name" value="Lactamase_B_2"/>
    <property type="match status" value="1"/>
</dbReference>
<dbReference type="eggNOG" id="COG2220">
    <property type="taxonomic scope" value="Bacteria"/>
</dbReference>
<gene>
    <name evidence="2" type="ORF">HMPREF2086_01023</name>
</gene>
<evidence type="ECO:0000259" key="1">
    <source>
        <dbReference type="Pfam" id="PF12706"/>
    </source>
</evidence>
<accession>V8C780</accession>
<keyword evidence="3" id="KW-1185">Reference proteome</keyword>
<dbReference type="GO" id="GO:0070290">
    <property type="term" value="F:N-acylphosphatidylethanolamine-specific phospholipase D activity"/>
    <property type="evidence" value="ECO:0007669"/>
    <property type="project" value="InterPro"/>
</dbReference>
<sequence length="382" mass="43928">MCTAKDKPLLATWHRREVVKSKKIVNNKMTHSAAKESKDFTTPHKTTKIKKSTLFEILRYPKDVHIPSIKNDIKSLPKNDSFVWFGHSSILLMIGGKHILVDPILGSAASPFGRICKPFSGADIYKPNDLPPIDYLIITHNHYDHLSKNTIKKLDITKAFVPLGVGKYLQKWGIKKTNITELGWWESIDLDSIFRLHCFPTRHFSGRFFTDTNKTLWASYGIECLKNQNKKIYLSGDGGYGEHFKDIGEAMGGFDISFIENGQYNEQWAKIHLFPSESLQACADLRTKVAVPIHNSKFKLSTHKWSEPLESISTLYENARKNGKIDFGLLTPMIGEIVPLWEEDREREINKCKINESEKNKCEIDKSQKDNTKPYTNKWWRI</sequence>
<protein>
    <recommendedName>
        <fullName evidence="1">Metallo-beta-lactamase domain-containing protein</fullName>
    </recommendedName>
</protein>
<feature type="domain" description="Metallo-beta-lactamase" evidence="1">
    <location>
        <begin position="99"/>
        <end position="294"/>
    </location>
</feature>
<name>V8C780_9HELI</name>
<reference evidence="2 3" key="1">
    <citation type="journal article" date="2014" name="Genome Announc.">
        <title>Draft genome sequences of six enterohepatic helicobacter species isolated from humans and one from rhesus macaques.</title>
        <authorList>
            <person name="Shen Z."/>
            <person name="Sheh A."/>
            <person name="Young S.K."/>
            <person name="Abouelliel A."/>
            <person name="Ward D.V."/>
            <person name="Earl A.M."/>
            <person name="Fox J.G."/>
        </authorList>
    </citation>
    <scope>NUCLEOTIDE SEQUENCE [LARGE SCALE GENOMIC DNA]</scope>
    <source>
        <strain evidence="2 3">MIT 99-5501</strain>
    </source>
</reference>
<dbReference type="AlphaFoldDB" id="V8C780"/>
<dbReference type="Gene3D" id="3.60.15.10">
    <property type="entry name" value="Ribonuclease Z/Hydroxyacylglutathione hydrolase-like"/>
    <property type="match status" value="1"/>
</dbReference>
<dbReference type="OrthoDB" id="9805728at2"/>
<comment type="caution">
    <text evidence="2">The sequence shown here is derived from an EMBL/GenBank/DDBJ whole genome shotgun (WGS) entry which is preliminary data.</text>
</comment>
<evidence type="ECO:0000313" key="2">
    <source>
        <dbReference type="EMBL" id="ETD23224.1"/>
    </source>
</evidence>
<evidence type="ECO:0000313" key="3">
    <source>
        <dbReference type="Proteomes" id="UP000018731"/>
    </source>
</evidence>
<dbReference type="PANTHER" id="PTHR15032">
    <property type="entry name" value="N-ACYL-PHOSPHATIDYLETHANOLAMINE-HYDROLYZING PHOSPHOLIPASE D"/>
    <property type="match status" value="1"/>
</dbReference>
<dbReference type="InterPro" id="IPR024884">
    <property type="entry name" value="NAPE-PLD"/>
</dbReference>
<dbReference type="EMBL" id="AZJI01000005">
    <property type="protein sequence ID" value="ETD23224.1"/>
    <property type="molecule type" value="Genomic_DNA"/>
</dbReference>
<dbReference type="PATRIC" id="fig|1357400.3.peg.1400"/>
<dbReference type="GO" id="GO:0008270">
    <property type="term" value="F:zinc ion binding"/>
    <property type="evidence" value="ECO:0007669"/>
    <property type="project" value="InterPro"/>
</dbReference>